<dbReference type="InterPro" id="IPR035919">
    <property type="entry name" value="EAL_sf"/>
</dbReference>
<dbReference type="Gene3D" id="3.30.70.270">
    <property type="match status" value="1"/>
</dbReference>
<dbReference type="PROSITE" id="PS50887">
    <property type="entry name" value="GGDEF"/>
    <property type="match status" value="1"/>
</dbReference>
<evidence type="ECO:0000313" key="4">
    <source>
        <dbReference type="EMBL" id="SEN10856.1"/>
    </source>
</evidence>
<name>A0A1H8DUN1_9FIRM</name>
<keyword evidence="5" id="KW-1185">Reference proteome</keyword>
<dbReference type="SUPFAM" id="SSF55073">
    <property type="entry name" value="Nucleotide cyclase"/>
    <property type="match status" value="1"/>
</dbReference>
<dbReference type="SMART" id="SM00267">
    <property type="entry name" value="GGDEF"/>
    <property type="match status" value="1"/>
</dbReference>
<dbReference type="EMBL" id="FOCG01000003">
    <property type="protein sequence ID" value="SEN10856.1"/>
    <property type="molecule type" value="Genomic_DNA"/>
</dbReference>
<dbReference type="SMART" id="SM00052">
    <property type="entry name" value="EAL"/>
    <property type="match status" value="1"/>
</dbReference>
<dbReference type="Pfam" id="PF00563">
    <property type="entry name" value="EAL"/>
    <property type="match status" value="1"/>
</dbReference>
<sequence>MKYEYQTKRSILRIVVAIAFVIAIFSTLFYCYIHNLNEFLKLTHSTVLAQPLINKTITTFILLTVLFAVVIVYLILSNSHTQKKLYAFAFTDPVTRKGNWNLFEKEVVSLIERHRQTNYAVVQIDIDKFSLMNDMFGYETGDKLLYFVADTLAKNISSKETFCRIAADNFCLLLEYISDQQLIDRMNFFYRQINLLNNIIPEPYYMGFSAGVYRLQDRSEKPALMNDRAKIARKRGLESQDTHIVFYDPTTRDTLVKEKLLENQMYNALKTNQFEVYLQPKYELLHNCIVGAEALVRWNHPIAGMLSPGEFIPFFEQNGFVTKLDFYVFENVCALMRSWQDNQLSPMPIAINFSRLHLDKPDFTVHLQEIIRKYDISPSLLVIELTENTFLNNIDTALSVIFRLKSLGFTVSMDDFGSGFSSLNLLKQIPVDELKLDRGFFCDTIHEQRGESIVESVINMAKKLNMSTVSEGIEETAQVDFLKKIGCDIVQGYVFAKPMPVAEFEALAFASEPCFAEKVTK</sequence>
<dbReference type="InterPro" id="IPR000160">
    <property type="entry name" value="GGDEF_dom"/>
</dbReference>
<feature type="domain" description="EAL" evidence="2">
    <location>
        <begin position="258"/>
        <end position="512"/>
    </location>
</feature>
<keyword evidence="1" id="KW-0812">Transmembrane</keyword>
<feature type="transmembrane region" description="Helical" evidence="1">
    <location>
        <begin position="56"/>
        <end position="76"/>
    </location>
</feature>
<dbReference type="PANTHER" id="PTHR33121">
    <property type="entry name" value="CYCLIC DI-GMP PHOSPHODIESTERASE PDEF"/>
    <property type="match status" value="1"/>
</dbReference>
<keyword evidence="1" id="KW-0472">Membrane</keyword>
<dbReference type="InterPro" id="IPR043128">
    <property type="entry name" value="Rev_trsase/Diguanyl_cyclase"/>
</dbReference>
<protein>
    <submittedName>
        <fullName evidence="4">Diguanylate cyclase (GGDEF) domain-containing protein</fullName>
    </submittedName>
</protein>
<dbReference type="STRING" id="474960.SAMN05216180_2804"/>
<gene>
    <name evidence="4" type="ORF">SAMN05216180_2804</name>
</gene>
<organism evidence="4 5">
    <name type="scientific">Hydrogenoanaerobacterium saccharovorans</name>
    <dbReference type="NCBI Taxonomy" id="474960"/>
    <lineage>
        <taxon>Bacteria</taxon>
        <taxon>Bacillati</taxon>
        <taxon>Bacillota</taxon>
        <taxon>Clostridia</taxon>
        <taxon>Eubacteriales</taxon>
        <taxon>Oscillospiraceae</taxon>
        <taxon>Hydrogenoanaerobacterium</taxon>
    </lineage>
</organism>
<evidence type="ECO:0000259" key="2">
    <source>
        <dbReference type="PROSITE" id="PS50883"/>
    </source>
</evidence>
<dbReference type="NCBIfam" id="TIGR00254">
    <property type="entry name" value="GGDEF"/>
    <property type="match status" value="1"/>
</dbReference>
<dbReference type="Pfam" id="PF00990">
    <property type="entry name" value="GGDEF"/>
    <property type="match status" value="1"/>
</dbReference>
<dbReference type="InterPro" id="IPR029787">
    <property type="entry name" value="Nucleotide_cyclase"/>
</dbReference>
<dbReference type="Gene3D" id="3.20.20.450">
    <property type="entry name" value="EAL domain"/>
    <property type="match status" value="1"/>
</dbReference>
<reference evidence="4 5" key="1">
    <citation type="submission" date="2016-10" db="EMBL/GenBank/DDBJ databases">
        <authorList>
            <person name="de Groot N.N."/>
        </authorList>
    </citation>
    <scope>NUCLEOTIDE SEQUENCE [LARGE SCALE GENOMIC DNA]</scope>
    <source>
        <strain evidence="4 5">CGMCC 1.5070</strain>
    </source>
</reference>
<dbReference type="RefSeq" id="WP_162840937.1">
    <property type="nucleotide sequence ID" value="NZ_FOCG01000003.1"/>
</dbReference>
<feature type="transmembrane region" description="Helical" evidence="1">
    <location>
        <begin position="12"/>
        <end position="36"/>
    </location>
</feature>
<keyword evidence="1" id="KW-1133">Transmembrane helix</keyword>
<dbReference type="InterPro" id="IPR001633">
    <property type="entry name" value="EAL_dom"/>
</dbReference>
<feature type="domain" description="GGDEF" evidence="3">
    <location>
        <begin position="117"/>
        <end position="249"/>
    </location>
</feature>
<dbReference type="Proteomes" id="UP000199158">
    <property type="component" value="Unassembled WGS sequence"/>
</dbReference>
<dbReference type="PANTHER" id="PTHR33121:SF70">
    <property type="entry name" value="SIGNALING PROTEIN YKOW"/>
    <property type="match status" value="1"/>
</dbReference>
<dbReference type="AlphaFoldDB" id="A0A1H8DUN1"/>
<dbReference type="CDD" id="cd01949">
    <property type="entry name" value="GGDEF"/>
    <property type="match status" value="1"/>
</dbReference>
<evidence type="ECO:0000256" key="1">
    <source>
        <dbReference type="SAM" id="Phobius"/>
    </source>
</evidence>
<dbReference type="SUPFAM" id="SSF141868">
    <property type="entry name" value="EAL domain-like"/>
    <property type="match status" value="1"/>
</dbReference>
<proteinExistence type="predicted"/>
<accession>A0A1H8DUN1</accession>
<evidence type="ECO:0000313" key="5">
    <source>
        <dbReference type="Proteomes" id="UP000199158"/>
    </source>
</evidence>
<evidence type="ECO:0000259" key="3">
    <source>
        <dbReference type="PROSITE" id="PS50887"/>
    </source>
</evidence>
<dbReference type="PROSITE" id="PS50883">
    <property type="entry name" value="EAL"/>
    <property type="match status" value="1"/>
</dbReference>
<dbReference type="InterPro" id="IPR050706">
    <property type="entry name" value="Cyclic-di-GMP_PDE-like"/>
</dbReference>
<dbReference type="CDD" id="cd01948">
    <property type="entry name" value="EAL"/>
    <property type="match status" value="1"/>
</dbReference>
<dbReference type="GO" id="GO:0071111">
    <property type="term" value="F:cyclic-guanylate-specific phosphodiesterase activity"/>
    <property type="evidence" value="ECO:0007669"/>
    <property type="project" value="InterPro"/>
</dbReference>